<dbReference type="InterPro" id="IPR013154">
    <property type="entry name" value="ADH-like_N"/>
</dbReference>
<dbReference type="Proteomes" id="UP000253606">
    <property type="component" value="Chromosome"/>
</dbReference>
<dbReference type="Gene3D" id="3.40.50.720">
    <property type="entry name" value="NAD(P)-binding Rossmann-like Domain"/>
    <property type="match status" value="1"/>
</dbReference>
<dbReference type="InterPro" id="IPR052711">
    <property type="entry name" value="Zinc_ADH-like"/>
</dbReference>
<name>A0A2Z5G0R1_9BACT</name>
<reference evidence="2 3" key="1">
    <citation type="journal article" date="2018" name="Front. Microbiol.">
        <title>Hydrolytic Capabilities as a Key to Environmental Success: Chitinolytic and Cellulolytic Acidobacteria From Acidic Sub-arctic Soils and Boreal Peatlands.</title>
        <authorList>
            <person name="Belova S.E."/>
            <person name="Ravin N.V."/>
            <person name="Pankratov T.A."/>
            <person name="Rakitin A.L."/>
            <person name="Ivanova A.A."/>
            <person name="Beletsky A.V."/>
            <person name="Mardanov A.V."/>
            <person name="Sinninghe Damste J.S."/>
            <person name="Dedysh S.N."/>
        </authorList>
    </citation>
    <scope>NUCLEOTIDE SEQUENCE [LARGE SCALE GENOMIC DNA]</scope>
    <source>
        <strain evidence="2 3">SBC82</strain>
    </source>
</reference>
<dbReference type="Gene3D" id="3.90.180.10">
    <property type="entry name" value="Medium-chain alcohol dehydrogenases, catalytic domain"/>
    <property type="match status" value="1"/>
</dbReference>
<organism evidence="2 3">
    <name type="scientific">Acidisarcina polymorpha</name>
    <dbReference type="NCBI Taxonomy" id="2211140"/>
    <lineage>
        <taxon>Bacteria</taxon>
        <taxon>Pseudomonadati</taxon>
        <taxon>Acidobacteriota</taxon>
        <taxon>Terriglobia</taxon>
        <taxon>Terriglobales</taxon>
        <taxon>Acidobacteriaceae</taxon>
        <taxon>Acidisarcina</taxon>
    </lineage>
</organism>
<feature type="domain" description="Enoyl reductase (ER)" evidence="1">
    <location>
        <begin position="10"/>
        <end position="332"/>
    </location>
</feature>
<keyword evidence="3" id="KW-1185">Reference proteome</keyword>
<protein>
    <submittedName>
        <fullName evidence="2">Alcohol dehydrogenase</fullName>
    </submittedName>
</protein>
<dbReference type="OrthoDB" id="9787435at2"/>
<dbReference type="PANTHER" id="PTHR45033">
    <property type="match status" value="1"/>
</dbReference>
<dbReference type="SMART" id="SM00829">
    <property type="entry name" value="PKS_ER"/>
    <property type="match status" value="1"/>
</dbReference>
<dbReference type="KEGG" id="abas:ACPOL_2862"/>
<accession>A0A2Z5G0R1</accession>
<dbReference type="PANTHER" id="PTHR45033:SF2">
    <property type="entry name" value="ZINC-TYPE ALCOHOL DEHYDROGENASE-LIKE PROTEIN C1773.06C"/>
    <property type="match status" value="1"/>
</dbReference>
<dbReference type="CDD" id="cd08276">
    <property type="entry name" value="MDR7"/>
    <property type="match status" value="1"/>
</dbReference>
<evidence type="ECO:0000259" key="1">
    <source>
        <dbReference type="SMART" id="SM00829"/>
    </source>
</evidence>
<dbReference type="AlphaFoldDB" id="A0A2Z5G0R1"/>
<gene>
    <name evidence="2" type="ORF">ACPOL_2862</name>
</gene>
<dbReference type="SUPFAM" id="SSF50129">
    <property type="entry name" value="GroES-like"/>
    <property type="match status" value="1"/>
</dbReference>
<dbReference type="InterPro" id="IPR036291">
    <property type="entry name" value="NAD(P)-bd_dom_sf"/>
</dbReference>
<dbReference type="InterPro" id="IPR020843">
    <property type="entry name" value="ER"/>
</dbReference>
<dbReference type="InterPro" id="IPR011032">
    <property type="entry name" value="GroES-like_sf"/>
</dbReference>
<dbReference type="Pfam" id="PF08240">
    <property type="entry name" value="ADH_N"/>
    <property type="match status" value="1"/>
</dbReference>
<proteinExistence type="predicted"/>
<evidence type="ECO:0000313" key="3">
    <source>
        <dbReference type="Proteomes" id="UP000253606"/>
    </source>
</evidence>
<sequence>MKAWVLEGIGLDNLKMTDVPVQDPRDHEVLIRVAAVSLNFRDKLLVEGLYNPNLQFPMIQVADTVGRVIQTGASVSRFKVGDRVITNYATRWIDGSPNVDEVVHTLGNTIPGGLAEYLTLNEAVLVLAPDYLTDEEASTLPVGALTAWNALVGKGGLQKGQTVLVQGTGGVSIFGLQFAVSMGATVFVTSSSDDKLERVKALGAHEGINYVRTPAWHTEALRVTEGRGLDHILEVAGGKSLGQSLEAIKPAGNIAVIGILDGFTSEISIFQLLQKQAIIQGMVTGSRASFERMNAYLAESKIRPVIDAIYSFEDARAAYDHLYRGAFGKIVVRVEGD</sequence>
<dbReference type="EMBL" id="CP030840">
    <property type="protein sequence ID" value="AXC12166.1"/>
    <property type="molecule type" value="Genomic_DNA"/>
</dbReference>
<evidence type="ECO:0000313" key="2">
    <source>
        <dbReference type="EMBL" id="AXC12166.1"/>
    </source>
</evidence>
<dbReference type="Pfam" id="PF00107">
    <property type="entry name" value="ADH_zinc_N"/>
    <property type="match status" value="1"/>
</dbReference>
<dbReference type="RefSeq" id="WP_114207451.1">
    <property type="nucleotide sequence ID" value="NZ_CP030840.1"/>
</dbReference>
<dbReference type="GO" id="GO:0016491">
    <property type="term" value="F:oxidoreductase activity"/>
    <property type="evidence" value="ECO:0007669"/>
    <property type="project" value="InterPro"/>
</dbReference>
<dbReference type="InterPro" id="IPR013149">
    <property type="entry name" value="ADH-like_C"/>
</dbReference>
<dbReference type="SUPFAM" id="SSF51735">
    <property type="entry name" value="NAD(P)-binding Rossmann-fold domains"/>
    <property type="match status" value="1"/>
</dbReference>